<dbReference type="HAMAP" id="MF_01391">
    <property type="entry name" value="CytC_CcsA"/>
    <property type="match status" value="1"/>
</dbReference>
<dbReference type="AlphaFoldDB" id="A0A0D3M5C6"/>
<feature type="transmembrane region" description="Helical" evidence="6">
    <location>
        <begin position="98"/>
        <end position="118"/>
    </location>
</feature>
<evidence type="ECO:0000313" key="8">
    <source>
        <dbReference type="EMBL" id="AIB04065.1"/>
    </source>
</evidence>
<organism evidence="8">
    <name type="scientific">Trachydiscus minutus</name>
    <dbReference type="NCBI Taxonomy" id="1032745"/>
    <lineage>
        <taxon>Eukaryota</taxon>
        <taxon>Sar</taxon>
        <taxon>Stramenopiles</taxon>
        <taxon>Ochrophyta</taxon>
        <taxon>Eustigmatophyceae</taxon>
        <taxon>Goniochloridales</taxon>
        <taxon>Goniochloridaceae</taxon>
        <taxon>Trachydiscus</taxon>
    </lineage>
</organism>
<dbReference type="InterPro" id="IPR017562">
    <property type="entry name" value="Cyt_c_biogenesis_CcsA"/>
</dbReference>
<comment type="function">
    <text evidence="6">Required during biogenesis of c-type cytochromes (cytochrome c6 and cytochrome f) at the step of heme attachment.</text>
</comment>
<feature type="transmembrane region" description="Helical" evidence="6">
    <location>
        <begin position="41"/>
        <end position="63"/>
    </location>
</feature>
<comment type="subcellular location">
    <subcellularLocation>
        <location evidence="6">Cellular thylakoid membrane</location>
        <topology evidence="6">Multi-pass membrane protein</topology>
    </subcellularLocation>
    <subcellularLocation>
        <location evidence="1">Membrane</location>
        <topology evidence="1">Multi-pass membrane protein</topology>
    </subcellularLocation>
</comment>
<keyword evidence="5 6" id="KW-0472">Membrane</keyword>
<feature type="transmembrane region" description="Helical" evidence="6">
    <location>
        <begin position="254"/>
        <end position="269"/>
    </location>
</feature>
<feature type="transmembrane region" description="Helical" evidence="6">
    <location>
        <begin position="138"/>
        <end position="164"/>
    </location>
</feature>
<evidence type="ECO:0000256" key="6">
    <source>
        <dbReference type="HAMAP-Rule" id="MF_01391"/>
    </source>
</evidence>
<feature type="transmembrane region" description="Helical" evidence="6">
    <location>
        <begin position="281"/>
        <end position="302"/>
    </location>
</feature>
<keyword evidence="3 6" id="KW-0201">Cytochrome c-type biogenesis</keyword>
<dbReference type="GO" id="GO:0020037">
    <property type="term" value="F:heme binding"/>
    <property type="evidence" value="ECO:0007669"/>
    <property type="project" value="InterPro"/>
</dbReference>
<dbReference type="GO" id="GO:0005886">
    <property type="term" value="C:plasma membrane"/>
    <property type="evidence" value="ECO:0007669"/>
    <property type="project" value="TreeGrafter"/>
</dbReference>
<dbReference type="Pfam" id="PF01578">
    <property type="entry name" value="Cytochrom_C_asm"/>
    <property type="match status" value="1"/>
</dbReference>
<feature type="domain" description="Cytochrome c assembly protein" evidence="7">
    <location>
        <begin position="69"/>
        <end position="306"/>
    </location>
</feature>
<dbReference type="GO" id="GO:0042651">
    <property type="term" value="C:thylakoid membrane"/>
    <property type="evidence" value="ECO:0007669"/>
    <property type="project" value="UniProtKB-UniRule"/>
</dbReference>
<evidence type="ECO:0000259" key="7">
    <source>
        <dbReference type="Pfam" id="PF01578"/>
    </source>
</evidence>
<dbReference type="PANTHER" id="PTHR30071:SF1">
    <property type="entry name" value="CYTOCHROME B_B6 PROTEIN-RELATED"/>
    <property type="match status" value="1"/>
</dbReference>
<keyword evidence="2 6" id="KW-0812">Transmembrane</keyword>
<feature type="transmembrane region" description="Helical" evidence="6">
    <location>
        <begin position="69"/>
        <end position="86"/>
    </location>
</feature>
<dbReference type="GeneID" id="24121242"/>
<sequence length="312" mass="35437">MEWKSFEYLLKSIIFYSLCGSTVLTFITLTNKDKNSIFLKLSVYLSDISTLLFVVLLSGRWIMGKYFPLSNLYESLLFLCTAILLVQKWAERKMLSRLISSMVLPVVLLIFRFATNVLPNEMQSITSLAPSLQSNWLMMHVSIMMVSYASLIVGSLLSILLLVLSFKKDSISKLSSTQTNENRDQLIVSSTLNIDSTTTIANKPVARSISELLDIWSYRLIAFGFPCLTLGIISGAVWANQAWGSYWSWDPKESWALITWLVFAIYLHSRLIKGWQGKRPAILATIGFFIVWMCYLGVNFLGQGLHSYGWLQ</sequence>
<evidence type="ECO:0000256" key="2">
    <source>
        <dbReference type="ARBA" id="ARBA00022692"/>
    </source>
</evidence>
<geneLocation type="plastid" evidence="8"/>
<keyword evidence="4 6" id="KW-1133">Transmembrane helix</keyword>
<dbReference type="PANTHER" id="PTHR30071">
    <property type="entry name" value="HEME EXPORTER PROTEIN C"/>
    <property type="match status" value="1"/>
</dbReference>
<evidence type="ECO:0000256" key="4">
    <source>
        <dbReference type="ARBA" id="ARBA00022989"/>
    </source>
</evidence>
<keyword evidence="8" id="KW-0934">Plastid</keyword>
<dbReference type="EMBL" id="KJ624065">
    <property type="protein sequence ID" value="AIB04065.1"/>
    <property type="molecule type" value="Genomic_DNA"/>
</dbReference>
<evidence type="ECO:0000256" key="1">
    <source>
        <dbReference type="ARBA" id="ARBA00004141"/>
    </source>
</evidence>
<name>A0A0D3M5C6_9STRA</name>
<feature type="transmembrane region" description="Helical" evidence="6">
    <location>
        <begin position="12"/>
        <end position="29"/>
    </location>
</feature>
<reference evidence="8" key="1">
    <citation type="journal article" date="2015" name="Sci. Rep.">
        <title>Updating algal evolutionary relationships through plastid genome sequencing: did alveolate plastids emerge through endosymbiosis of an ochrophyte?</title>
        <authorList>
            <person name="Sevcikova T."/>
            <person name="Horak A."/>
            <person name="Klimes V."/>
            <person name="Zbrankova V."/>
            <person name="Demir-Hilton E."/>
            <person name="Sudek S."/>
            <person name="Jenkins J."/>
            <person name="Schmutz J."/>
            <person name="Pribyl P."/>
            <person name="Fousek J."/>
            <person name="Vlcek C."/>
            <person name="Lang B.F."/>
            <person name="Obornik M."/>
            <person name="Worden A.Z."/>
            <person name="Elias M."/>
        </authorList>
    </citation>
    <scope>NUCLEOTIDE SEQUENCE</scope>
</reference>
<dbReference type="RefSeq" id="YP_009131288.1">
    <property type="nucleotide sequence ID" value="NC_026851.1"/>
</dbReference>
<accession>A0A0D3M5C6</accession>
<protein>
    <recommendedName>
        <fullName evidence="6">Cytochrome c biogenesis protein CcsA</fullName>
    </recommendedName>
</protein>
<evidence type="ECO:0000256" key="5">
    <source>
        <dbReference type="ARBA" id="ARBA00023136"/>
    </source>
</evidence>
<dbReference type="InterPro" id="IPR002541">
    <property type="entry name" value="Cyt_c_assembly"/>
</dbReference>
<dbReference type="GO" id="GO:0017004">
    <property type="term" value="P:cytochrome complex assembly"/>
    <property type="evidence" value="ECO:0007669"/>
    <property type="project" value="UniProtKB-UniRule"/>
</dbReference>
<gene>
    <name evidence="6 8" type="primary">ccsA</name>
</gene>
<comment type="similarity">
    <text evidence="6">Belongs to the CcmF/CycK/Ccl1/NrfE/CcsA family.</text>
</comment>
<feature type="transmembrane region" description="Helical" evidence="6">
    <location>
        <begin position="216"/>
        <end position="239"/>
    </location>
</feature>
<proteinExistence type="inferred from homology"/>
<dbReference type="InterPro" id="IPR045062">
    <property type="entry name" value="Cyt_c_biogenesis_CcsA/CcmC"/>
</dbReference>
<dbReference type="NCBIfam" id="TIGR03144">
    <property type="entry name" value="cytochr_II_ccsB"/>
    <property type="match status" value="1"/>
</dbReference>
<comment type="subunit">
    <text evidence="6">May interact with Ccs1.</text>
</comment>
<evidence type="ECO:0000256" key="3">
    <source>
        <dbReference type="ARBA" id="ARBA00022748"/>
    </source>
</evidence>
<keyword evidence="6" id="KW-0793">Thylakoid</keyword>